<protein>
    <submittedName>
        <fullName evidence="1">Uncharacterized protein</fullName>
    </submittedName>
</protein>
<proteinExistence type="predicted"/>
<evidence type="ECO:0000313" key="1">
    <source>
        <dbReference type="EMBL" id="KXB00425.1"/>
    </source>
</evidence>
<dbReference type="AlphaFoldDB" id="A0A133V1Y2"/>
<keyword evidence="2" id="KW-1185">Reference proteome</keyword>
<dbReference type="Proteomes" id="UP000070520">
    <property type="component" value="Unassembled WGS sequence"/>
</dbReference>
<organism evidence="1 2">
    <name type="scientific">candidate division MSBL1 archaeon SCGC-AAA261C02</name>
    <dbReference type="NCBI Taxonomy" id="1698272"/>
    <lineage>
        <taxon>Archaea</taxon>
        <taxon>Methanobacteriati</taxon>
        <taxon>Methanobacteriota</taxon>
        <taxon>candidate division MSBL1</taxon>
    </lineage>
</organism>
<dbReference type="EMBL" id="LHXW01000004">
    <property type="protein sequence ID" value="KXB00425.1"/>
    <property type="molecule type" value="Genomic_DNA"/>
</dbReference>
<sequence length="99" mass="11856">MDNVVCGYTRFKEKYQETFELLLEKGWFVRSVECFGHKENLDFPEGFKDELDRIHKEKILEIDRLKEKYPDAEIRVEGESIEEKEEEPVIEVVEGEENE</sequence>
<evidence type="ECO:0000313" key="2">
    <source>
        <dbReference type="Proteomes" id="UP000070520"/>
    </source>
</evidence>
<reference evidence="1 2" key="1">
    <citation type="journal article" date="2016" name="Sci. Rep.">
        <title>Metabolic traits of an uncultured archaeal lineage -MSBL1- from brine pools of the Red Sea.</title>
        <authorList>
            <person name="Mwirichia R."/>
            <person name="Alam I."/>
            <person name="Rashid M."/>
            <person name="Vinu M."/>
            <person name="Ba-Alawi W."/>
            <person name="Anthony Kamau A."/>
            <person name="Kamanda Ngugi D."/>
            <person name="Goker M."/>
            <person name="Klenk H.P."/>
            <person name="Bajic V."/>
            <person name="Stingl U."/>
        </authorList>
    </citation>
    <scope>NUCLEOTIDE SEQUENCE [LARGE SCALE GENOMIC DNA]</scope>
    <source>
        <strain evidence="1">SCGC-AAA261C02</strain>
    </source>
</reference>
<name>A0A133V1Y2_9EURY</name>
<comment type="caution">
    <text evidence="1">The sequence shown here is derived from an EMBL/GenBank/DDBJ whole genome shotgun (WGS) entry which is preliminary data.</text>
</comment>
<gene>
    <name evidence="1" type="ORF">AKJ42_00595</name>
</gene>
<accession>A0A133V1Y2</accession>